<reference evidence="2" key="1">
    <citation type="submission" date="2016-10" db="EMBL/GenBank/DDBJ databases">
        <authorList>
            <person name="Varghese N."/>
            <person name="Submissions S."/>
        </authorList>
    </citation>
    <scope>NUCLEOTIDE SEQUENCE [LARGE SCALE GENOMIC DNA]</scope>
    <source>
        <strain evidence="2">DSM 23317</strain>
    </source>
</reference>
<dbReference type="Pfam" id="PF14255">
    <property type="entry name" value="Zn_ribbon_21"/>
    <property type="match status" value="1"/>
</dbReference>
<accession>A0A1G8SCV0</accession>
<dbReference type="InterPro" id="IPR017143">
    <property type="entry name" value="UCP037225"/>
</dbReference>
<dbReference type="OrthoDB" id="9814566at2"/>
<dbReference type="EMBL" id="FNEM01000006">
    <property type="protein sequence ID" value="SDJ27086.1"/>
    <property type="molecule type" value="Genomic_DNA"/>
</dbReference>
<keyword evidence="2" id="KW-1185">Reference proteome</keyword>
<gene>
    <name evidence="1" type="ORF">SAMN04488540_106144</name>
</gene>
<name>A0A1G8SCV0_9GAMM</name>
<dbReference type="AlphaFoldDB" id="A0A1G8SCV0"/>
<dbReference type="Proteomes" id="UP000199527">
    <property type="component" value="Unassembled WGS sequence"/>
</dbReference>
<dbReference type="PIRSF" id="PIRSF037225">
    <property type="entry name" value="UCP037225"/>
    <property type="match status" value="1"/>
</dbReference>
<organism evidence="1 2">
    <name type="scientific">Ferrimonas sediminum</name>
    <dbReference type="NCBI Taxonomy" id="718193"/>
    <lineage>
        <taxon>Bacteria</taxon>
        <taxon>Pseudomonadati</taxon>
        <taxon>Pseudomonadota</taxon>
        <taxon>Gammaproteobacteria</taxon>
        <taxon>Alteromonadales</taxon>
        <taxon>Ferrimonadaceae</taxon>
        <taxon>Ferrimonas</taxon>
    </lineage>
</organism>
<dbReference type="RefSeq" id="WP_090365045.1">
    <property type="nucleotide sequence ID" value="NZ_FNEM01000006.1"/>
</dbReference>
<evidence type="ECO:0000313" key="2">
    <source>
        <dbReference type="Proteomes" id="UP000199527"/>
    </source>
</evidence>
<proteinExistence type="predicted"/>
<sequence>MRTDAFFKRIQCPHCGSQTSVSVDASGGDQEYYEDCQACCNAIHLQLWVDEQKQSLKLFVDGDDEQLY</sequence>
<dbReference type="InterPro" id="IPR025990">
    <property type="entry name" value="zinc_ribbon_bacterial"/>
</dbReference>
<evidence type="ECO:0000313" key="1">
    <source>
        <dbReference type="EMBL" id="SDJ27086.1"/>
    </source>
</evidence>
<protein>
    <submittedName>
        <fullName evidence="1">Cysteine-rich CPXCG</fullName>
    </submittedName>
</protein>